<evidence type="ECO:0000313" key="2">
    <source>
        <dbReference type="EMBL" id="PTH79919.1"/>
    </source>
</evidence>
<reference evidence="2 3" key="1">
    <citation type="submission" date="2018-03" db="EMBL/GenBank/DDBJ databases">
        <title>Aeromonas veronii whole genome sequencing and analysis.</title>
        <authorList>
            <person name="Xie H."/>
            <person name="Liu T."/>
            <person name="Wang K."/>
        </authorList>
    </citation>
    <scope>NUCLEOTIDE SEQUENCE [LARGE SCALE GENOMIC DNA]</scope>
    <source>
        <strain evidence="2 3">XH.VA.1</strain>
    </source>
</reference>
<evidence type="ECO:0000256" key="1">
    <source>
        <dbReference type="SAM" id="Phobius"/>
    </source>
</evidence>
<proteinExistence type="predicted"/>
<dbReference type="AlphaFoldDB" id="A0A2T4MZA1"/>
<evidence type="ECO:0000313" key="3">
    <source>
        <dbReference type="Proteomes" id="UP000241986"/>
    </source>
</evidence>
<protein>
    <submittedName>
        <fullName evidence="2">Uncharacterized protein</fullName>
    </submittedName>
</protein>
<keyword evidence="1" id="KW-1133">Transmembrane helix</keyword>
<dbReference type="Proteomes" id="UP000241986">
    <property type="component" value="Unassembled WGS sequence"/>
</dbReference>
<gene>
    <name evidence="2" type="ORF">DAA48_16785</name>
</gene>
<dbReference type="RefSeq" id="WP_107684088.1">
    <property type="nucleotide sequence ID" value="NZ_PZKL01000038.1"/>
</dbReference>
<feature type="transmembrane region" description="Helical" evidence="1">
    <location>
        <begin position="26"/>
        <end position="47"/>
    </location>
</feature>
<organism evidence="2 3">
    <name type="scientific">Aeromonas veronii</name>
    <dbReference type="NCBI Taxonomy" id="654"/>
    <lineage>
        <taxon>Bacteria</taxon>
        <taxon>Pseudomonadati</taxon>
        <taxon>Pseudomonadota</taxon>
        <taxon>Gammaproteobacteria</taxon>
        <taxon>Aeromonadales</taxon>
        <taxon>Aeromonadaceae</taxon>
        <taxon>Aeromonas</taxon>
    </lineage>
</organism>
<accession>A0A2T4MZA1</accession>
<sequence>MMRHTLLIERLNAKIGQDNEARHQQLHFSIVCLLVACVSFSLSTHLWPEMKELLLFLTVCSVVYCIYCFFRVMFCTALIDERMIDHTVDKGTIALLMSPGVCNEQEKDAINSLISSSLQGLKYRCLFEMDEKTISAITKI</sequence>
<keyword evidence="1" id="KW-0472">Membrane</keyword>
<keyword evidence="1" id="KW-0812">Transmembrane</keyword>
<feature type="transmembrane region" description="Helical" evidence="1">
    <location>
        <begin position="53"/>
        <end position="74"/>
    </location>
</feature>
<comment type="caution">
    <text evidence="2">The sequence shown here is derived from an EMBL/GenBank/DDBJ whole genome shotgun (WGS) entry which is preliminary data.</text>
</comment>
<dbReference type="EMBL" id="PZKL01000038">
    <property type="protein sequence ID" value="PTH79919.1"/>
    <property type="molecule type" value="Genomic_DNA"/>
</dbReference>
<name>A0A2T4MZA1_AERVE</name>